<keyword evidence="3" id="KW-1185">Reference proteome</keyword>
<evidence type="ECO:0000313" key="2">
    <source>
        <dbReference type="EMBL" id="KAL2333678.1"/>
    </source>
</evidence>
<organism evidence="2 3">
    <name type="scientific">Flemingia macrophylla</name>
    <dbReference type="NCBI Taxonomy" id="520843"/>
    <lineage>
        <taxon>Eukaryota</taxon>
        <taxon>Viridiplantae</taxon>
        <taxon>Streptophyta</taxon>
        <taxon>Embryophyta</taxon>
        <taxon>Tracheophyta</taxon>
        <taxon>Spermatophyta</taxon>
        <taxon>Magnoliopsida</taxon>
        <taxon>eudicotyledons</taxon>
        <taxon>Gunneridae</taxon>
        <taxon>Pentapetalae</taxon>
        <taxon>rosids</taxon>
        <taxon>fabids</taxon>
        <taxon>Fabales</taxon>
        <taxon>Fabaceae</taxon>
        <taxon>Papilionoideae</taxon>
        <taxon>50 kb inversion clade</taxon>
        <taxon>NPAAA clade</taxon>
        <taxon>indigoferoid/millettioid clade</taxon>
        <taxon>Phaseoleae</taxon>
        <taxon>Flemingia</taxon>
    </lineage>
</organism>
<sequence length="136" mass="14475">MGDLLGSFPESVRVRTKHVEKSCGATPSQPPIIQPMQPPIVQPIPPPIVQHTPSQPIPSQTIPSSMASQCAGVRCTSLSSPSQHNASPISIPSRVNENLLQVEQEMSIEAGEPSTNIEDDPPISVVLQIIEPCNDG</sequence>
<dbReference type="Proteomes" id="UP001603857">
    <property type="component" value="Unassembled WGS sequence"/>
</dbReference>
<gene>
    <name evidence="2" type="ORF">Fmac_014891</name>
</gene>
<dbReference type="EMBL" id="JBGMDY010000005">
    <property type="protein sequence ID" value="KAL2333678.1"/>
    <property type="molecule type" value="Genomic_DNA"/>
</dbReference>
<feature type="region of interest" description="Disordered" evidence="1">
    <location>
        <begin position="19"/>
        <end position="65"/>
    </location>
</feature>
<feature type="compositionally biased region" description="Low complexity" evidence="1">
    <location>
        <begin position="49"/>
        <end position="65"/>
    </location>
</feature>
<evidence type="ECO:0000256" key="1">
    <source>
        <dbReference type="SAM" id="MobiDB-lite"/>
    </source>
</evidence>
<feature type="compositionally biased region" description="Pro residues" evidence="1">
    <location>
        <begin position="28"/>
        <end position="48"/>
    </location>
</feature>
<name>A0ABD1MDT9_9FABA</name>
<protein>
    <submittedName>
        <fullName evidence="2">Uncharacterized protein</fullName>
    </submittedName>
</protein>
<proteinExistence type="predicted"/>
<comment type="caution">
    <text evidence="2">The sequence shown here is derived from an EMBL/GenBank/DDBJ whole genome shotgun (WGS) entry which is preliminary data.</text>
</comment>
<accession>A0ABD1MDT9</accession>
<dbReference type="AlphaFoldDB" id="A0ABD1MDT9"/>
<reference evidence="2 3" key="1">
    <citation type="submission" date="2024-08" db="EMBL/GenBank/DDBJ databases">
        <title>Insights into the chromosomal genome structure of Flemingia macrophylla.</title>
        <authorList>
            <person name="Ding Y."/>
            <person name="Zhao Y."/>
            <person name="Bi W."/>
            <person name="Wu M."/>
            <person name="Zhao G."/>
            <person name="Gong Y."/>
            <person name="Li W."/>
            <person name="Zhang P."/>
        </authorList>
    </citation>
    <scope>NUCLEOTIDE SEQUENCE [LARGE SCALE GENOMIC DNA]</scope>
    <source>
        <strain evidence="2">DYQJB</strain>
        <tissue evidence="2">Leaf</tissue>
    </source>
</reference>
<evidence type="ECO:0000313" key="3">
    <source>
        <dbReference type="Proteomes" id="UP001603857"/>
    </source>
</evidence>